<feature type="domain" description="Peptidase S1" evidence="13">
    <location>
        <begin position="294"/>
        <end position="525"/>
    </location>
</feature>
<keyword evidence="4 14" id="KW-0645">Protease</keyword>
<dbReference type="GO" id="GO:0004252">
    <property type="term" value="F:serine-type endopeptidase activity"/>
    <property type="evidence" value="ECO:0007669"/>
    <property type="project" value="InterPro"/>
</dbReference>
<dbReference type="PROSITE" id="PS50240">
    <property type="entry name" value="TRYPSIN_DOM"/>
    <property type="match status" value="1"/>
</dbReference>
<dbReference type="SMART" id="SM00020">
    <property type="entry name" value="Tryp_SPc"/>
    <property type="match status" value="1"/>
</dbReference>
<comment type="similarity">
    <text evidence="2">Belongs to the FXYD family.</text>
</comment>
<dbReference type="InterPro" id="IPR001190">
    <property type="entry name" value="SRCR"/>
</dbReference>
<evidence type="ECO:0000256" key="10">
    <source>
        <dbReference type="ARBA" id="ARBA00023157"/>
    </source>
</evidence>
<feature type="transmembrane region" description="Helical" evidence="12">
    <location>
        <begin position="111"/>
        <end position="133"/>
    </location>
</feature>
<dbReference type="GO" id="GO:0006508">
    <property type="term" value="P:proteolysis"/>
    <property type="evidence" value="ECO:0007669"/>
    <property type="project" value="UniProtKB-KW"/>
</dbReference>
<evidence type="ECO:0000259" key="13">
    <source>
        <dbReference type="PROSITE" id="PS50240"/>
    </source>
</evidence>
<feature type="region of interest" description="Disordered" evidence="11">
    <location>
        <begin position="142"/>
        <end position="167"/>
    </location>
</feature>
<evidence type="ECO:0000256" key="3">
    <source>
        <dbReference type="ARBA" id="ARBA00022448"/>
    </source>
</evidence>
<keyword evidence="12" id="KW-1133">Transmembrane helix</keyword>
<dbReference type="Gene3D" id="2.40.10.10">
    <property type="entry name" value="Trypsin-like serine proteases"/>
    <property type="match status" value="2"/>
</dbReference>
<evidence type="ECO:0000256" key="8">
    <source>
        <dbReference type="ARBA" id="ARBA00023065"/>
    </source>
</evidence>
<gene>
    <name evidence="14" type="primary">TMPRSS13</name>
    <name evidence="14" type="ORF">EYF80_038379</name>
</gene>
<keyword evidence="8" id="KW-0406">Ion transport</keyword>
<evidence type="ECO:0000256" key="5">
    <source>
        <dbReference type="ARBA" id="ARBA00022692"/>
    </source>
</evidence>
<proteinExistence type="inferred from homology"/>
<dbReference type="AlphaFoldDB" id="A0A4Z2GCV4"/>
<reference evidence="14 15" key="1">
    <citation type="submission" date="2019-03" db="EMBL/GenBank/DDBJ databases">
        <title>First draft genome of Liparis tanakae, snailfish: a comprehensive survey of snailfish specific genes.</title>
        <authorList>
            <person name="Kim W."/>
            <person name="Song I."/>
            <person name="Jeong J.-H."/>
            <person name="Kim D."/>
            <person name="Kim S."/>
            <person name="Ryu S."/>
            <person name="Song J.Y."/>
            <person name="Lee S.K."/>
        </authorList>
    </citation>
    <scope>NUCLEOTIDE SEQUENCE [LARGE SCALE GENOMIC DNA]</scope>
    <source>
        <tissue evidence="14">Muscle</tissue>
    </source>
</reference>
<dbReference type="InterPro" id="IPR001254">
    <property type="entry name" value="Trypsin_dom"/>
</dbReference>
<dbReference type="PANTHER" id="PTHR24252">
    <property type="entry name" value="ACROSIN-RELATED"/>
    <property type="match status" value="1"/>
</dbReference>
<evidence type="ECO:0000313" key="14">
    <source>
        <dbReference type="EMBL" id="TNN51406.1"/>
    </source>
</evidence>
<dbReference type="GO" id="GO:0099106">
    <property type="term" value="F:ion channel regulator activity"/>
    <property type="evidence" value="ECO:0007669"/>
    <property type="project" value="InterPro"/>
</dbReference>
<feature type="compositionally biased region" description="Polar residues" evidence="11">
    <location>
        <begin position="158"/>
        <end position="167"/>
    </location>
</feature>
<evidence type="ECO:0000256" key="7">
    <source>
        <dbReference type="ARBA" id="ARBA00022825"/>
    </source>
</evidence>
<dbReference type="InterPro" id="IPR036772">
    <property type="entry name" value="SRCR-like_dom_sf"/>
</dbReference>
<evidence type="ECO:0000313" key="15">
    <source>
        <dbReference type="Proteomes" id="UP000314294"/>
    </source>
</evidence>
<dbReference type="SUPFAM" id="SSF56487">
    <property type="entry name" value="SRCR-like"/>
    <property type="match status" value="1"/>
</dbReference>
<feature type="transmembrane region" description="Helical" evidence="12">
    <location>
        <begin position="459"/>
        <end position="478"/>
    </location>
</feature>
<dbReference type="OrthoDB" id="6380398at2759"/>
<dbReference type="SUPFAM" id="SSF50494">
    <property type="entry name" value="Trypsin-like serine proteases"/>
    <property type="match status" value="1"/>
</dbReference>
<comment type="subcellular location">
    <subcellularLocation>
        <location evidence="1">Membrane</location>
        <topology evidence="1">Single-pass membrane protein</topology>
    </subcellularLocation>
</comment>
<evidence type="ECO:0000256" key="4">
    <source>
        <dbReference type="ARBA" id="ARBA00022670"/>
    </source>
</evidence>
<dbReference type="EMBL" id="SRLO01000583">
    <property type="protein sequence ID" value="TNN51406.1"/>
    <property type="molecule type" value="Genomic_DNA"/>
</dbReference>
<dbReference type="PANTHER" id="PTHR24252:SF7">
    <property type="entry name" value="HYALIN"/>
    <property type="match status" value="1"/>
</dbReference>
<dbReference type="Proteomes" id="UP000314294">
    <property type="component" value="Unassembled WGS sequence"/>
</dbReference>
<keyword evidence="7" id="KW-0720">Serine protease</keyword>
<evidence type="ECO:0000256" key="6">
    <source>
        <dbReference type="ARBA" id="ARBA00022801"/>
    </source>
</evidence>
<dbReference type="InterPro" id="IPR009003">
    <property type="entry name" value="Peptidase_S1_PA"/>
</dbReference>
<keyword evidence="15" id="KW-1185">Reference proteome</keyword>
<dbReference type="Pfam" id="PF02038">
    <property type="entry name" value="ATP1G1_PLM_MAT8"/>
    <property type="match status" value="1"/>
</dbReference>
<dbReference type="CDD" id="cd00112">
    <property type="entry name" value="LDLa"/>
    <property type="match status" value="1"/>
</dbReference>
<dbReference type="InterPro" id="IPR000272">
    <property type="entry name" value="Ion-transport_regulator_FXYD"/>
</dbReference>
<dbReference type="Pfam" id="PF15494">
    <property type="entry name" value="SRCR_2"/>
    <property type="match status" value="1"/>
</dbReference>
<protein>
    <submittedName>
        <fullName evidence="14">Transmembrane protease serine 13</fullName>
    </submittedName>
</protein>
<sequence length="525" mass="56342">MLVCWKVGGVGPGKADLLPLRYNPTCSVRSLMASPDQKDAPPSYAVTVQTQPPFRTYDEVVPGGGGLGQTPCAYPQYIRQYKPPVVLNQGPLPSKPGSTKKKKCCTCNARCVTAGLGFLVVLGLLAVAIWLGVRYGTSLPNAKASASKQSDGEDKNENPSLPNDDTCPNNTVSCDGIRDCQLGSDESNCVRFGKDNGLQVKTSQDRRFLPVCYKDWTKDHADRTCAGLGFRGSYATKPIASRKSAGLTLTGDSSSSLIQGQVNKRLRPAGDYSPDYWGRPSHGGKYADALLAGNWKVYGGLVSLDQLPAPYLVERIIVNENYDSSTNDQDVALLKLKSPVSFNAKVQPACLPATFQDAPPGAECWTSGFGTTESGSGVVSRDLMEVSVDIISTLVCNGPTVYRGAVTEHMLCAGDLKGGRDACQALTDGWPFSYVCVCVPMKHSPLYNVILFDYESLRIGGLAFAVVLFALGILLILSRRCRCSINQKPSCSCRHRDSGGRELRGASAGPSRLPTRPLEDGYVEV</sequence>
<evidence type="ECO:0000256" key="12">
    <source>
        <dbReference type="SAM" id="Phobius"/>
    </source>
</evidence>
<accession>A0A4Z2GCV4</accession>
<keyword evidence="3" id="KW-0813">Transport</keyword>
<keyword evidence="10" id="KW-1015">Disulfide bond</keyword>
<dbReference type="SUPFAM" id="SSF57424">
    <property type="entry name" value="LDL receptor-like module"/>
    <property type="match status" value="1"/>
</dbReference>
<dbReference type="Gene3D" id="1.20.5.780">
    <property type="entry name" value="Single helix bin"/>
    <property type="match status" value="1"/>
</dbReference>
<dbReference type="CDD" id="cd00190">
    <property type="entry name" value="Tryp_SPc"/>
    <property type="match status" value="1"/>
</dbReference>
<dbReference type="GO" id="GO:0006811">
    <property type="term" value="P:monoatomic ion transport"/>
    <property type="evidence" value="ECO:0007669"/>
    <property type="project" value="UniProtKB-KW"/>
</dbReference>
<dbReference type="GO" id="GO:0043269">
    <property type="term" value="P:regulation of monoatomic ion transport"/>
    <property type="evidence" value="ECO:0007669"/>
    <property type="project" value="InterPro"/>
</dbReference>
<name>A0A4Z2GCV4_9TELE</name>
<evidence type="ECO:0000256" key="9">
    <source>
        <dbReference type="ARBA" id="ARBA00023136"/>
    </source>
</evidence>
<dbReference type="Pfam" id="PF00089">
    <property type="entry name" value="Trypsin"/>
    <property type="match status" value="1"/>
</dbReference>
<comment type="caution">
    <text evidence="14">The sequence shown here is derived from an EMBL/GenBank/DDBJ whole genome shotgun (WGS) entry which is preliminary data.</text>
</comment>
<organism evidence="14 15">
    <name type="scientific">Liparis tanakae</name>
    <name type="common">Tanaka's snailfish</name>
    <dbReference type="NCBI Taxonomy" id="230148"/>
    <lineage>
        <taxon>Eukaryota</taxon>
        <taxon>Metazoa</taxon>
        <taxon>Chordata</taxon>
        <taxon>Craniata</taxon>
        <taxon>Vertebrata</taxon>
        <taxon>Euteleostomi</taxon>
        <taxon>Actinopterygii</taxon>
        <taxon>Neopterygii</taxon>
        <taxon>Teleostei</taxon>
        <taxon>Neoteleostei</taxon>
        <taxon>Acanthomorphata</taxon>
        <taxon>Eupercaria</taxon>
        <taxon>Perciformes</taxon>
        <taxon>Cottioidei</taxon>
        <taxon>Cottales</taxon>
        <taxon>Liparidae</taxon>
        <taxon>Liparis</taxon>
    </lineage>
</organism>
<keyword evidence="5 12" id="KW-0812">Transmembrane</keyword>
<evidence type="ECO:0000256" key="1">
    <source>
        <dbReference type="ARBA" id="ARBA00004167"/>
    </source>
</evidence>
<dbReference type="CDD" id="cd20324">
    <property type="entry name" value="FXYD6"/>
    <property type="match status" value="1"/>
</dbReference>
<dbReference type="InterPro" id="IPR036055">
    <property type="entry name" value="LDL_receptor-like_sf"/>
</dbReference>
<evidence type="ECO:0000256" key="11">
    <source>
        <dbReference type="SAM" id="MobiDB-lite"/>
    </source>
</evidence>
<keyword evidence="6" id="KW-0378">Hydrolase</keyword>
<dbReference type="InterPro" id="IPR043504">
    <property type="entry name" value="Peptidase_S1_PA_chymotrypsin"/>
</dbReference>
<keyword evidence="9 12" id="KW-0472">Membrane</keyword>
<evidence type="ECO:0000256" key="2">
    <source>
        <dbReference type="ARBA" id="ARBA00005948"/>
    </source>
</evidence>
<dbReference type="InterPro" id="IPR002172">
    <property type="entry name" value="LDrepeatLR_classA_rpt"/>
</dbReference>
<dbReference type="GO" id="GO:0016020">
    <property type="term" value="C:membrane"/>
    <property type="evidence" value="ECO:0007669"/>
    <property type="project" value="UniProtKB-SubCell"/>
</dbReference>